<dbReference type="EMBL" id="JANBQB010001290">
    <property type="protein sequence ID" value="KAJ1971667.1"/>
    <property type="molecule type" value="Genomic_DNA"/>
</dbReference>
<name>A0A9W8B2H9_9FUNG</name>
<dbReference type="GO" id="GO:0005664">
    <property type="term" value="C:nuclear origin of replication recognition complex"/>
    <property type="evidence" value="ECO:0007669"/>
    <property type="project" value="InterPro"/>
</dbReference>
<protein>
    <submittedName>
        <fullName evidence="2">Origin of replication complex subunit 6</fullName>
    </submittedName>
</protein>
<dbReference type="Proteomes" id="UP001151582">
    <property type="component" value="Unassembled WGS sequence"/>
</dbReference>
<organism evidence="2 3">
    <name type="scientific">Dimargaris verticillata</name>
    <dbReference type="NCBI Taxonomy" id="2761393"/>
    <lineage>
        <taxon>Eukaryota</taxon>
        <taxon>Fungi</taxon>
        <taxon>Fungi incertae sedis</taxon>
        <taxon>Zoopagomycota</taxon>
        <taxon>Kickxellomycotina</taxon>
        <taxon>Dimargaritomycetes</taxon>
        <taxon>Dimargaritales</taxon>
        <taxon>Dimargaritaceae</taxon>
        <taxon>Dimargaris</taxon>
    </lineage>
</organism>
<proteinExistence type="predicted"/>
<dbReference type="InterPro" id="IPR020529">
    <property type="entry name" value="ORC6_met/pln"/>
</dbReference>
<feature type="region of interest" description="Disordered" evidence="1">
    <location>
        <begin position="236"/>
        <end position="286"/>
    </location>
</feature>
<dbReference type="AlphaFoldDB" id="A0A9W8B2H9"/>
<accession>A0A9W8B2H9</accession>
<comment type="caution">
    <text evidence="2">The sequence shown here is derived from an EMBL/GenBank/DDBJ whole genome shotgun (WGS) entry which is preliminary data.</text>
</comment>
<feature type="compositionally biased region" description="Polar residues" evidence="1">
    <location>
        <begin position="243"/>
        <end position="255"/>
    </location>
</feature>
<evidence type="ECO:0000256" key="1">
    <source>
        <dbReference type="SAM" id="MobiDB-lite"/>
    </source>
</evidence>
<gene>
    <name evidence="2" type="primary">ORC6</name>
    <name evidence="2" type="ORF">H4R34_005666</name>
</gene>
<sequence>MHRVTHQAVLQPWLEKLELAHLPQILGKCDTLMQQTDTLALQRLFKTSVTARALVCIQLACESVMATNLGGATLDEIDTGSLLEEVALDQLVKWSGLNKLQYLAIANQTKQHLGLAEAVTVEQLAVQFGCIQLIADAENVRAQFVERFLAQLPGAQAQQFDTSQAVLVRVGKAKIIQHCNTQLKPFNSYVQQFNCTVGDVLLQLKETPKTPRAKLMADKRGMTPKTVARMRNIATPAKMPIQRLSSAPTTPLSQRQSRKRKAIDSDDESVENEPLPSNRAGRNSSNPTLAYVEIRTPLTQVFEQVLIEEQQQRPTSKRARTQTSVKQATATANQQVGNPFVVSSTSAKPSYSQQLKLPPSVPAVTGITAMVSDADYRSSRNYRAYLAWKRQLVREASP</sequence>
<evidence type="ECO:0000313" key="2">
    <source>
        <dbReference type="EMBL" id="KAJ1971667.1"/>
    </source>
</evidence>
<evidence type="ECO:0000313" key="3">
    <source>
        <dbReference type="Proteomes" id="UP001151582"/>
    </source>
</evidence>
<keyword evidence="3" id="KW-1185">Reference proteome</keyword>
<dbReference type="OrthoDB" id="5565328at2759"/>
<reference evidence="2" key="1">
    <citation type="submission" date="2022-07" db="EMBL/GenBank/DDBJ databases">
        <title>Phylogenomic reconstructions and comparative analyses of Kickxellomycotina fungi.</title>
        <authorList>
            <person name="Reynolds N.K."/>
            <person name="Stajich J.E."/>
            <person name="Barry K."/>
            <person name="Grigoriev I.V."/>
            <person name="Crous P."/>
            <person name="Smith M.E."/>
        </authorList>
    </citation>
    <scope>NUCLEOTIDE SEQUENCE</scope>
    <source>
        <strain evidence="2">RSA 567</strain>
    </source>
</reference>
<dbReference type="PANTHER" id="PTHR13394">
    <property type="entry name" value="ORIGIN RECOGNITION COMPLEX SUBUNIT 6"/>
    <property type="match status" value="1"/>
</dbReference>
<dbReference type="GO" id="GO:0006270">
    <property type="term" value="P:DNA replication initiation"/>
    <property type="evidence" value="ECO:0007669"/>
    <property type="project" value="TreeGrafter"/>
</dbReference>
<dbReference type="PANTHER" id="PTHR13394:SF0">
    <property type="entry name" value="ORIGIN RECOGNITION COMPLEX SUBUNIT 6"/>
    <property type="match status" value="1"/>
</dbReference>